<gene>
    <name evidence="2" type="ORF">AT9943_LOCUS17831</name>
</gene>
<name>A0A7G2F3U5_ARATH</name>
<proteinExistence type="predicted"/>
<sequence length="77" mass="8306">MDSGLQQLALCLFFILCRLFQATAEDDWKIATATLSRDRDGSSSVATGSLFSLSPLFFFLLSSGLTRLIGEAAAELV</sequence>
<protein>
    <submittedName>
        <fullName evidence="2">(thale cress) hypothetical protein</fullName>
    </submittedName>
</protein>
<feature type="chain" id="PRO_5028957483" evidence="1">
    <location>
        <begin position="25"/>
        <end position="77"/>
    </location>
</feature>
<evidence type="ECO:0000313" key="2">
    <source>
        <dbReference type="EMBL" id="CAD5330284.1"/>
    </source>
</evidence>
<accession>A0A7G2F3U5</accession>
<dbReference type="EMBL" id="LR881469">
    <property type="protein sequence ID" value="CAD5330284.1"/>
    <property type="molecule type" value="Genomic_DNA"/>
</dbReference>
<dbReference type="Proteomes" id="UP000516314">
    <property type="component" value="Chromosome 4"/>
</dbReference>
<dbReference type="AlphaFoldDB" id="A0A7G2F3U5"/>
<evidence type="ECO:0000313" key="3">
    <source>
        <dbReference type="Proteomes" id="UP000516314"/>
    </source>
</evidence>
<organism evidence="2 3">
    <name type="scientific">Arabidopsis thaliana</name>
    <name type="common">Mouse-ear cress</name>
    <dbReference type="NCBI Taxonomy" id="3702"/>
    <lineage>
        <taxon>Eukaryota</taxon>
        <taxon>Viridiplantae</taxon>
        <taxon>Streptophyta</taxon>
        <taxon>Embryophyta</taxon>
        <taxon>Tracheophyta</taxon>
        <taxon>Spermatophyta</taxon>
        <taxon>Magnoliopsida</taxon>
        <taxon>eudicotyledons</taxon>
        <taxon>Gunneridae</taxon>
        <taxon>Pentapetalae</taxon>
        <taxon>rosids</taxon>
        <taxon>malvids</taxon>
        <taxon>Brassicales</taxon>
        <taxon>Brassicaceae</taxon>
        <taxon>Camelineae</taxon>
        <taxon>Arabidopsis</taxon>
    </lineage>
</organism>
<feature type="signal peptide" evidence="1">
    <location>
        <begin position="1"/>
        <end position="24"/>
    </location>
</feature>
<keyword evidence="1" id="KW-0732">Signal</keyword>
<evidence type="ECO:0000256" key="1">
    <source>
        <dbReference type="SAM" id="SignalP"/>
    </source>
</evidence>
<reference evidence="2 3" key="1">
    <citation type="submission" date="2020-09" db="EMBL/GenBank/DDBJ databases">
        <authorList>
            <person name="Ashkenazy H."/>
        </authorList>
    </citation>
    <scope>NUCLEOTIDE SEQUENCE [LARGE SCALE GENOMIC DNA]</scope>
    <source>
        <strain evidence="3">cv. Cdm-0</strain>
    </source>
</reference>